<feature type="transmembrane region" description="Helical" evidence="10">
    <location>
        <begin position="354"/>
        <end position="375"/>
    </location>
</feature>
<keyword evidence="8" id="KW-0406">Ion transport</keyword>
<evidence type="ECO:0000313" key="12">
    <source>
        <dbReference type="Proteomes" id="UP000006238"/>
    </source>
</evidence>
<comment type="subcellular location">
    <subcellularLocation>
        <location evidence="1">Cell membrane</location>
        <topology evidence="1">Multi-pass membrane protein</topology>
    </subcellularLocation>
</comment>
<keyword evidence="9 10" id="KW-0472">Membrane</keyword>
<evidence type="ECO:0000313" key="11">
    <source>
        <dbReference type="EMBL" id="EFF69541.1"/>
    </source>
</evidence>
<dbReference type="HOGENOM" id="CLU_026429_0_1_9"/>
<dbReference type="GeneID" id="98918421"/>
<feature type="transmembrane region" description="Helical" evidence="10">
    <location>
        <begin position="235"/>
        <end position="254"/>
    </location>
</feature>
<dbReference type="NCBIfam" id="TIGR00933">
    <property type="entry name" value="2a38"/>
    <property type="match status" value="1"/>
</dbReference>
<evidence type="ECO:0000256" key="1">
    <source>
        <dbReference type="ARBA" id="ARBA00004651"/>
    </source>
</evidence>
<feature type="transmembrane region" description="Helical" evidence="10">
    <location>
        <begin position="12"/>
        <end position="34"/>
    </location>
</feature>
<keyword evidence="6" id="KW-0630">Potassium</keyword>
<dbReference type="InterPro" id="IPR004772">
    <property type="entry name" value="TrkH"/>
</dbReference>
<evidence type="ECO:0000256" key="2">
    <source>
        <dbReference type="ARBA" id="ARBA00022448"/>
    </source>
</evidence>
<dbReference type="Proteomes" id="UP000006238">
    <property type="component" value="Unassembled WGS sequence"/>
</dbReference>
<evidence type="ECO:0000256" key="10">
    <source>
        <dbReference type="SAM" id="Phobius"/>
    </source>
</evidence>
<sequence length="449" mass="48781">MNPKLKPKNRLTQTRFICLGFIMIILLGTLLLMTPIASRSHTVTPFLDSMFTALSATCVTGLVVVDTFTHWTLFGQLVIITLIQIGGLGFITIGVAFSLLLRNRIGLKARGLMQESINSVKIGGIIKLAKKILVGTFIVEGTGALILGIRFSFDFGFVRGMYYGIFHAISAFCNGGFDLMGRLEPYSSLTYYAGDVVVNVVICSLIIIGGIGFVVWDDITTNGLHFKKYRLHTKIVLVTTAFLLLSGTLLFYIIEYNNTMKGMNVGERILASLFSATTARTAGFNSVDTGSLTSASKLLTCVLMFIGGSPGSTAGGIKTTTIFILVVSLWSGITDRHKTAVFKRRFEDDAIKKASTVFTLNMFLAIFALFTILAITDLSLSDVMFEVFSAIGTVGMTTGITRDLSSAARIIIMVLMFCGRVGSLSFALTFLQGKKDPPVYYPEEEISVG</sequence>
<keyword evidence="2" id="KW-0813">Transport</keyword>
<dbReference type="EMBL" id="ABWN01000017">
    <property type="protein sequence ID" value="EFF69541.1"/>
    <property type="molecule type" value="Genomic_DNA"/>
</dbReference>
<dbReference type="GO" id="GO:0015379">
    <property type="term" value="F:potassium:chloride symporter activity"/>
    <property type="evidence" value="ECO:0007669"/>
    <property type="project" value="InterPro"/>
</dbReference>
<dbReference type="eggNOG" id="COG0168">
    <property type="taxonomic scope" value="Bacteria"/>
</dbReference>
<evidence type="ECO:0000256" key="6">
    <source>
        <dbReference type="ARBA" id="ARBA00022958"/>
    </source>
</evidence>
<feature type="transmembrane region" description="Helical" evidence="10">
    <location>
        <begin position="132"/>
        <end position="153"/>
    </location>
</feature>
<evidence type="ECO:0000256" key="5">
    <source>
        <dbReference type="ARBA" id="ARBA00022692"/>
    </source>
</evidence>
<feature type="transmembrane region" description="Helical" evidence="10">
    <location>
        <begin position="313"/>
        <end position="333"/>
    </location>
</feature>
<dbReference type="STRING" id="45851.BHV86_06050"/>
<accession>D4RWL7</accession>
<dbReference type="RefSeq" id="WP_005600592.1">
    <property type="nucleotide sequence ID" value="NZ_GG663519.1"/>
</dbReference>
<evidence type="ECO:0000256" key="9">
    <source>
        <dbReference type="ARBA" id="ARBA00023136"/>
    </source>
</evidence>
<name>D4RWL7_9FIRM</name>
<keyword evidence="3" id="KW-1003">Cell membrane</keyword>
<proteinExistence type="predicted"/>
<protein>
    <submittedName>
        <fullName evidence="11">Potassium uptake protein, TrkH family</fullName>
    </submittedName>
</protein>
<evidence type="ECO:0000256" key="8">
    <source>
        <dbReference type="ARBA" id="ARBA00023065"/>
    </source>
</evidence>
<keyword evidence="4" id="KW-0633">Potassium transport</keyword>
<dbReference type="GO" id="GO:0005886">
    <property type="term" value="C:plasma membrane"/>
    <property type="evidence" value="ECO:0007669"/>
    <property type="project" value="UniProtKB-SubCell"/>
</dbReference>
<keyword evidence="7 10" id="KW-1133">Transmembrane helix</keyword>
<dbReference type="PANTHER" id="PTHR32024">
    <property type="entry name" value="TRK SYSTEM POTASSIUM UPTAKE PROTEIN TRKG-RELATED"/>
    <property type="match status" value="1"/>
</dbReference>
<keyword evidence="5 10" id="KW-0812">Transmembrane</keyword>
<dbReference type="Pfam" id="PF02386">
    <property type="entry name" value="TrkH"/>
    <property type="match status" value="1"/>
</dbReference>
<keyword evidence="12" id="KW-1185">Reference proteome</keyword>
<dbReference type="AlphaFoldDB" id="D4RWL7"/>
<feature type="transmembrane region" description="Helical" evidence="10">
    <location>
        <begin position="410"/>
        <end position="431"/>
    </location>
</feature>
<evidence type="ECO:0000256" key="7">
    <source>
        <dbReference type="ARBA" id="ARBA00022989"/>
    </source>
</evidence>
<dbReference type="InterPro" id="IPR003445">
    <property type="entry name" value="Cat_transpt"/>
</dbReference>
<feature type="transmembrane region" description="Helical" evidence="10">
    <location>
        <begin position="189"/>
        <end position="215"/>
    </location>
</feature>
<gene>
    <name evidence="11" type="ORF">BUTYVIB_00053</name>
</gene>
<dbReference type="PANTHER" id="PTHR32024:SF1">
    <property type="entry name" value="KTR SYSTEM POTASSIUM UPTAKE PROTEIN B"/>
    <property type="match status" value="1"/>
</dbReference>
<evidence type="ECO:0000256" key="4">
    <source>
        <dbReference type="ARBA" id="ARBA00022538"/>
    </source>
</evidence>
<organism evidence="11 12">
    <name type="scientific">Eshraghiella crossota DSM 2876</name>
    <dbReference type="NCBI Taxonomy" id="511680"/>
    <lineage>
        <taxon>Bacteria</taxon>
        <taxon>Bacillati</taxon>
        <taxon>Bacillota</taxon>
        <taxon>Clostridia</taxon>
        <taxon>Lachnospirales</taxon>
        <taxon>Lachnospiraceae</taxon>
        <taxon>Eshraghiella</taxon>
    </lineage>
</organism>
<reference evidence="11 12" key="1">
    <citation type="submission" date="2010-02" db="EMBL/GenBank/DDBJ databases">
        <authorList>
            <person name="Weinstock G."/>
            <person name="Sodergren E."/>
            <person name="Clifton S."/>
            <person name="Fulton L."/>
            <person name="Fulton B."/>
            <person name="Courtney L."/>
            <person name="Fronick C."/>
            <person name="Harrison M."/>
            <person name="Strong C."/>
            <person name="Farmer C."/>
            <person name="Delahaunty K."/>
            <person name="Markovic C."/>
            <person name="Hall O."/>
            <person name="Minx P."/>
            <person name="Tomlinson C."/>
            <person name="Mitreva M."/>
            <person name="Nelson J."/>
            <person name="Hou S."/>
            <person name="Wollam A."/>
            <person name="Pepin K.H."/>
            <person name="Johnson M."/>
            <person name="Bhonagiri V."/>
            <person name="Zhang X."/>
            <person name="Suruliraj S."/>
            <person name="Warren W."/>
            <person name="Chinwalla A."/>
            <person name="Mardis E.R."/>
            <person name="Wilson R.K."/>
        </authorList>
    </citation>
    <scope>NUCLEOTIDE SEQUENCE [LARGE SCALE GENOMIC DNA]</scope>
    <source>
        <strain evidence="11 12">DSM 2876</strain>
    </source>
</reference>
<comment type="caution">
    <text evidence="11">The sequence shown here is derived from an EMBL/GenBank/DDBJ whole genome shotgun (WGS) entry which is preliminary data.</text>
</comment>
<evidence type="ECO:0000256" key="3">
    <source>
        <dbReference type="ARBA" id="ARBA00022475"/>
    </source>
</evidence>
<feature type="transmembrane region" description="Helical" evidence="10">
    <location>
        <begin position="77"/>
        <end position="101"/>
    </location>
</feature>